<dbReference type="InterPro" id="IPR027039">
    <property type="entry name" value="Crtac1"/>
</dbReference>
<dbReference type="InterPro" id="IPR013517">
    <property type="entry name" value="FG-GAP"/>
</dbReference>
<dbReference type="InterPro" id="IPR013519">
    <property type="entry name" value="Int_alpha_beta-p"/>
</dbReference>
<dbReference type="Proteomes" id="UP000184474">
    <property type="component" value="Unassembled WGS sequence"/>
</dbReference>
<evidence type="ECO:0000256" key="3">
    <source>
        <dbReference type="ARBA" id="ARBA00023180"/>
    </source>
</evidence>
<dbReference type="Pfam" id="PF07593">
    <property type="entry name" value="UnbV_ASPIC"/>
    <property type="match status" value="1"/>
</dbReference>
<evidence type="ECO:0000256" key="2">
    <source>
        <dbReference type="ARBA" id="ARBA00022737"/>
    </source>
</evidence>
<dbReference type="SUPFAM" id="SSF69318">
    <property type="entry name" value="Integrin alpha N-terminal domain"/>
    <property type="match status" value="3"/>
</dbReference>
<sequence>MKINFWSLWCVVGVFVLGSCDDPQYKRFDRIQSEHSKVTFSNTLTESDSLNYFKYPYLYMGGGVAIADFNNDGLQDLVFTGNMVANKFYLNKGNLQFEDLTNSANLEGDTTKWYTGVSIVDINSDGWMDLYYSVAGLGEDRTNELYINNGDLTFTESAVEYGLADPGNSVQTSFLDYDHDGDLDVFVTNYPITRFNTSNFTYYNLVNNPTLEKSDHLYRNDGDGVFVDATAASGLLSFGLSLSASIVDFNQDGWEDIYVSNDFSTPDYFYINNGDGTFRNELQQITKQTCFYGMGSDAADINNDGLIDLIQVDMSAANNRRSKANMASMNPALFWSTVNSGFHYQYMYNSLQLNRGIKDGLPVMSNVAWVSGVSSTDWSWTPLLADFDNDGFKDLFVSNGTRKEINNRDFFIPLDGKLDRASDHELKLLSDSIPSEPIDNFIFRNKKGEGFEKVNQEWGVEFVGFSNGTSYGDLDNDGDLDLVVNNIDSEALIYRNNSENIAGSNYLRLSFTSKESNNSAYGAEVKVYTDGQMQTGQLNPVRGFQSAVEPLLHFGLKNAIKVDSIWIVKNGEVIEKRFDLPVNQTLVIAMDSQQQYATAPKGKSLLTEVTKDKLGKSVIHVENDFNDFKVQVLLPHKMSNFGPALAAADVNGDGKQDFYLGAASGYAGQLFMQTDSGEFVSQLLDAKDNIWHEDLDAVFYDADADGDLDLYVVSGGNQDAPGHQNYQDRLFLNEKGVFTRSVNVLPMMYHSGGCVRPYDYDGDGDLDLFVGGRHFAQNYPYPGQSYLLENTVETGELKYKPVTDELLPELTNIGMVTDALWTDINADGLTDLMVVGEWMSIKAYIQTEEGFEDQSTQWLAGNTTGWWFSIDQGDFDGDGDMDYVLGNLGRNYKYQASPEAPFGIYADDFDNNNKSDIVLSYHNEGEEYPVRGRQCSSQQIPAIKVAYKDYNSFSTASMQDIFGDDMLDSSYHFQVEHFASVYLENKDGKLVRHELPYEAQFSTINDWLVNDLNGDGNLDLVSVGGLYASEIETPRNDGGIGLVMLGDGQGNFAAQSMMESGLLVPYDAKKVQLLDDGTKTIVVANNQGPLQVFQLNQ</sequence>
<dbReference type="SMART" id="SM00191">
    <property type="entry name" value="Int_alpha"/>
    <property type="match status" value="3"/>
</dbReference>
<dbReference type="RefSeq" id="WP_073125038.1">
    <property type="nucleotide sequence ID" value="NZ_FRAA01000010.1"/>
</dbReference>
<evidence type="ECO:0000256" key="1">
    <source>
        <dbReference type="ARBA" id="ARBA00022729"/>
    </source>
</evidence>
<dbReference type="InterPro" id="IPR011519">
    <property type="entry name" value="UnbV_ASPIC"/>
</dbReference>
<keyword evidence="3" id="KW-0325">Glycoprotein</keyword>
<dbReference type="AlphaFoldDB" id="A0A1M6VUL5"/>
<evidence type="ECO:0000313" key="6">
    <source>
        <dbReference type="Proteomes" id="UP000184474"/>
    </source>
</evidence>
<keyword evidence="6" id="KW-1185">Reference proteome</keyword>
<dbReference type="InterPro" id="IPR028994">
    <property type="entry name" value="Integrin_alpha_N"/>
</dbReference>
<reference evidence="6" key="1">
    <citation type="submission" date="2016-11" db="EMBL/GenBank/DDBJ databases">
        <authorList>
            <person name="Varghese N."/>
            <person name="Submissions S."/>
        </authorList>
    </citation>
    <scope>NUCLEOTIDE SEQUENCE [LARGE SCALE GENOMIC DNA]</scope>
    <source>
        <strain evidence="6">DSM 26134</strain>
    </source>
</reference>
<dbReference type="Gene3D" id="2.130.10.130">
    <property type="entry name" value="Integrin alpha, N-terminal"/>
    <property type="match status" value="4"/>
</dbReference>
<proteinExistence type="predicted"/>
<accession>A0A1M6VUL5</accession>
<name>A0A1M6VUL5_REIAG</name>
<protein>
    <submittedName>
        <fullName evidence="5">FG-GAP repeat-containing protein</fullName>
    </submittedName>
</protein>
<keyword evidence="2" id="KW-0677">Repeat</keyword>
<keyword evidence="1" id="KW-0732">Signal</keyword>
<feature type="domain" description="ASPIC/UnbV" evidence="4">
    <location>
        <begin position="520"/>
        <end position="586"/>
    </location>
</feature>
<gene>
    <name evidence="5" type="ORF">SAMN04488028_1103</name>
</gene>
<organism evidence="5 6">
    <name type="scientific">Reichenbachiella agariperforans</name>
    <dbReference type="NCBI Taxonomy" id="156994"/>
    <lineage>
        <taxon>Bacteria</taxon>
        <taxon>Pseudomonadati</taxon>
        <taxon>Bacteroidota</taxon>
        <taxon>Cytophagia</taxon>
        <taxon>Cytophagales</taxon>
        <taxon>Reichenbachiellaceae</taxon>
        <taxon>Reichenbachiella</taxon>
    </lineage>
</organism>
<evidence type="ECO:0000313" key="5">
    <source>
        <dbReference type="EMBL" id="SHK85089.1"/>
    </source>
</evidence>
<dbReference type="PANTHER" id="PTHR16026">
    <property type="entry name" value="CARTILAGE ACIDIC PROTEIN 1"/>
    <property type="match status" value="1"/>
</dbReference>
<dbReference type="EMBL" id="FRAA01000010">
    <property type="protein sequence ID" value="SHK85089.1"/>
    <property type="molecule type" value="Genomic_DNA"/>
</dbReference>
<dbReference type="Pfam" id="PF01839">
    <property type="entry name" value="FG-GAP"/>
    <property type="match status" value="1"/>
</dbReference>
<dbReference type="PROSITE" id="PS51257">
    <property type="entry name" value="PROKAR_LIPOPROTEIN"/>
    <property type="match status" value="1"/>
</dbReference>
<dbReference type="STRING" id="156994.SAMN04488028_1103"/>
<evidence type="ECO:0000259" key="4">
    <source>
        <dbReference type="Pfam" id="PF07593"/>
    </source>
</evidence>
<dbReference type="Pfam" id="PF13517">
    <property type="entry name" value="FG-GAP_3"/>
    <property type="match status" value="5"/>
</dbReference>
<dbReference type="PANTHER" id="PTHR16026:SF0">
    <property type="entry name" value="CARTILAGE ACIDIC PROTEIN 1"/>
    <property type="match status" value="1"/>
</dbReference>